<dbReference type="InterPro" id="IPR026444">
    <property type="entry name" value="Secre_tail"/>
</dbReference>
<gene>
    <name evidence="3" type="ORF">ACFSR8_14655</name>
</gene>
<dbReference type="Pfam" id="PF18962">
    <property type="entry name" value="Por_Secre_tail"/>
    <property type="match status" value="1"/>
</dbReference>
<evidence type="ECO:0000313" key="4">
    <source>
        <dbReference type="Proteomes" id="UP001597476"/>
    </source>
</evidence>
<proteinExistence type="predicted"/>
<accession>A0ABW5TDU3</accession>
<keyword evidence="1" id="KW-0732">Signal</keyword>
<evidence type="ECO:0000256" key="1">
    <source>
        <dbReference type="ARBA" id="ARBA00022729"/>
    </source>
</evidence>
<evidence type="ECO:0000259" key="2">
    <source>
        <dbReference type="Pfam" id="PF18962"/>
    </source>
</evidence>
<reference evidence="4" key="1">
    <citation type="journal article" date="2019" name="Int. J. Syst. Evol. Microbiol.">
        <title>The Global Catalogue of Microorganisms (GCM) 10K type strain sequencing project: providing services to taxonomists for standard genome sequencing and annotation.</title>
        <authorList>
            <consortium name="The Broad Institute Genomics Platform"/>
            <consortium name="The Broad Institute Genome Sequencing Center for Infectious Disease"/>
            <person name="Wu L."/>
            <person name="Ma J."/>
        </authorList>
    </citation>
    <scope>NUCLEOTIDE SEQUENCE [LARGE SCALE GENOMIC DNA]</scope>
    <source>
        <strain evidence="4">KCTC 42398</strain>
    </source>
</reference>
<name>A0ABW5TDU3_9FLAO</name>
<dbReference type="NCBIfam" id="TIGR04183">
    <property type="entry name" value="Por_Secre_tail"/>
    <property type="match status" value="1"/>
</dbReference>
<keyword evidence="4" id="KW-1185">Reference proteome</keyword>
<organism evidence="3 4">
    <name type="scientific">Hyunsoonleella rubra</name>
    <dbReference type="NCBI Taxonomy" id="1737062"/>
    <lineage>
        <taxon>Bacteria</taxon>
        <taxon>Pseudomonadati</taxon>
        <taxon>Bacteroidota</taxon>
        <taxon>Flavobacteriia</taxon>
        <taxon>Flavobacteriales</taxon>
        <taxon>Flavobacteriaceae</taxon>
    </lineage>
</organism>
<dbReference type="EMBL" id="JBHULY010000035">
    <property type="protein sequence ID" value="MFD2727462.1"/>
    <property type="molecule type" value="Genomic_DNA"/>
</dbReference>
<protein>
    <submittedName>
        <fullName evidence="3">T9SS type A sorting domain-containing protein</fullName>
    </submittedName>
</protein>
<dbReference type="Proteomes" id="UP001597476">
    <property type="component" value="Unassembled WGS sequence"/>
</dbReference>
<evidence type="ECO:0000313" key="3">
    <source>
        <dbReference type="EMBL" id="MFD2727462.1"/>
    </source>
</evidence>
<feature type="domain" description="Secretion system C-terminal sorting" evidence="2">
    <location>
        <begin position="458"/>
        <end position="536"/>
    </location>
</feature>
<sequence>MKLIGIFIKTIFILLILGTTFAQTAPFNIAIEPMNIASLGGLQSYAFGQDNGKWLLVGGRLDGLHRRQPWASFDIAGHNNQLIVVDPVTMQKWSAPLTTLPTSIQEQLSSTNMNFYQEGDYLYCVGGYGYSVTLADHTTFPNLTAIKVSDVINAVISNSSFTNYFRQITDTEFQVTGGRLKKINNVYHLLGGQKFLGRYNPMNNPTFTQEYTNEIRRFTISDNGINVTINHLMPFTDVTNLHRRDYNAEPQILPNGNEGITMFSGVFQQTADLPFLNSVTVDSNNYTVNNSFQQFYNHYHCAVVPLYSSSNNEMHTVFFGGIAQYYDSSGVLVQDNDVPFVKTIARVTRDSNGNMAEYKLPIEMPTYLGAGSEFIPIKTIPHYSNEVLKLDEITTDSTLIGYIFGGINSTDKNIFWINDGTQSTANSQIFKVYLTNQTLSTSTHDLNEQSNGTLQMTVYPNPNNGILNVEYQLKEIENVRLKIFDLKGRLIESKVLNNQIVGKNSYQQNVDKITQNNIFFISIETPYETATQKIIVNE</sequence>
<comment type="caution">
    <text evidence="3">The sequence shown here is derived from an EMBL/GenBank/DDBJ whole genome shotgun (WGS) entry which is preliminary data.</text>
</comment>
<dbReference type="RefSeq" id="WP_380293353.1">
    <property type="nucleotide sequence ID" value="NZ_JBHULY010000035.1"/>
</dbReference>